<dbReference type="GO" id="GO:0015948">
    <property type="term" value="P:methanogenesis"/>
    <property type="evidence" value="ECO:0007669"/>
    <property type="project" value="InterPro"/>
</dbReference>
<feature type="domain" description="B12-binding N-terminal" evidence="5">
    <location>
        <begin position="1"/>
        <end position="64"/>
    </location>
</feature>
<accession>X1R6D0</accession>
<sequence length="189" mass="20536">QAISEKMDLNEVLEKGYMPGIQEVGQLWEEGEYFLPELITSAECMKAAMEIMQPELEKAQIEVRSEGKIVIGTVEGDIHDIGKNLVASVLSANGFDVVDLGADVKLEKFIEKAEEVNANLICLSALLTTTMTGQKKLIELLKEKGLYGRFKVMVGGAPVNQKWADDIGADGYSENALTAVDTAKKLAGE</sequence>
<dbReference type="InterPro" id="IPR003759">
    <property type="entry name" value="Cbl-bd_cap"/>
</dbReference>
<evidence type="ECO:0000256" key="3">
    <source>
        <dbReference type="ARBA" id="ARBA00023285"/>
    </source>
</evidence>
<dbReference type="Pfam" id="PF02607">
    <property type="entry name" value="B12-binding_2"/>
    <property type="match status" value="1"/>
</dbReference>
<dbReference type="NCBIfam" id="TIGR02370">
    <property type="entry name" value="pyl_corrinoid"/>
    <property type="match status" value="1"/>
</dbReference>
<evidence type="ECO:0000259" key="4">
    <source>
        <dbReference type="PROSITE" id="PS51332"/>
    </source>
</evidence>
<dbReference type="InterPro" id="IPR050554">
    <property type="entry name" value="Met_Synthase/Corrinoid"/>
</dbReference>
<dbReference type="Gene3D" id="3.40.50.280">
    <property type="entry name" value="Cobalamin-binding domain"/>
    <property type="match status" value="1"/>
</dbReference>
<dbReference type="PROSITE" id="PS51332">
    <property type="entry name" value="B12_BINDING"/>
    <property type="match status" value="1"/>
</dbReference>
<dbReference type="PANTHER" id="PTHR45833">
    <property type="entry name" value="METHIONINE SYNTHASE"/>
    <property type="match status" value="1"/>
</dbReference>
<dbReference type="GO" id="GO:0050667">
    <property type="term" value="P:homocysteine metabolic process"/>
    <property type="evidence" value="ECO:0007669"/>
    <property type="project" value="TreeGrafter"/>
</dbReference>
<proteinExistence type="inferred from homology"/>
<dbReference type="SMART" id="SM01018">
    <property type="entry name" value="B12-binding_2"/>
    <property type="match status" value="1"/>
</dbReference>
<dbReference type="PANTHER" id="PTHR45833:SF1">
    <property type="entry name" value="METHIONINE SYNTHASE"/>
    <property type="match status" value="1"/>
</dbReference>
<organism evidence="6">
    <name type="scientific">marine sediment metagenome</name>
    <dbReference type="NCBI Taxonomy" id="412755"/>
    <lineage>
        <taxon>unclassified sequences</taxon>
        <taxon>metagenomes</taxon>
        <taxon>ecological metagenomes</taxon>
    </lineage>
</organism>
<dbReference type="GO" id="GO:0008705">
    <property type="term" value="F:methionine synthase activity"/>
    <property type="evidence" value="ECO:0007669"/>
    <property type="project" value="TreeGrafter"/>
</dbReference>
<comment type="caution">
    <text evidence="6">The sequence shown here is derived from an EMBL/GenBank/DDBJ whole genome shotgun (WGS) entry which is preliminary data.</text>
</comment>
<gene>
    <name evidence="6" type="ORF">S12H4_16141</name>
</gene>
<dbReference type="Gene3D" id="1.10.1240.10">
    <property type="entry name" value="Methionine synthase domain"/>
    <property type="match status" value="1"/>
</dbReference>
<dbReference type="GO" id="GO:0050897">
    <property type="term" value="F:cobalt ion binding"/>
    <property type="evidence" value="ECO:0007669"/>
    <property type="project" value="InterPro"/>
</dbReference>
<evidence type="ECO:0008006" key="7">
    <source>
        <dbReference type="Google" id="ProtNLM"/>
    </source>
</evidence>
<dbReference type="Pfam" id="PF02310">
    <property type="entry name" value="B12-binding"/>
    <property type="match status" value="1"/>
</dbReference>
<keyword evidence="2" id="KW-0479">Metal-binding</keyword>
<evidence type="ECO:0000256" key="2">
    <source>
        <dbReference type="ARBA" id="ARBA00022723"/>
    </source>
</evidence>
<dbReference type="EMBL" id="BARW01007791">
    <property type="protein sequence ID" value="GAI76302.1"/>
    <property type="molecule type" value="Genomic_DNA"/>
</dbReference>
<dbReference type="AlphaFoldDB" id="X1R6D0"/>
<comment type="similarity">
    <text evidence="1">Belongs to the methylamine corrinoid protein family.</text>
</comment>
<dbReference type="SUPFAM" id="SSF47644">
    <property type="entry name" value="Methionine synthase domain"/>
    <property type="match status" value="1"/>
</dbReference>
<dbReference type="FunFam" id="3.40.50.280:FF:000003">
    <property type="entry name" value="Dimethylamine methyltransferase corrinoid protein"/>
    <property type="match status" value="1"/>
</dbReference>
<dbReference type="GO" id="GO:0005829">
    <property type="term" value="C:cytosol"/>
    <property type="evidence" value="ECO:0007669"/>
    <property type="project" value="TreeGrafter"/>
</dbReference>
<dbReference type="GO" id="GO:0046653">
    <property type="term" value="P:tetrahydrofolate metabolic process"/>
    <property type="evidence" value="ECO:0007669"/>
    <property type="project" value="TreeGrafter"/>
</dbReference>
<evidence type="ECO:0000256" key="1">
    <source>
        <dbReference type="ARBA" id="ARBA00010854"/>
    </source>
</evidence>
<evidence type="ECO:0000313" key="6">
    <source>
        <dbReference type="EMBL" id="GAI76302.1"/>
    </source>
</evidence>
<keyword evidence="3" id="KW-0170">Cobalt</keyword>
<dbReference type="InterPro" id="IPR036594">
    <property type="entry name" value="Meth_synthase_dom"/>
</dbReference>
<dbReference type="InterPro" id="IPR006158">
    <property type="entry name" value="Cobalamin-bd"/>
</dbReference>
<dbReference type="SUPFAM" id="SSF52242">
    <property type="entry name" value="Cobalamin (vitamin B12)-binding domain"/>
    <property type="match status" value="1"/>
</dbReference>
<dbReference type="CDD" id="cd02070">
    <property type="entry name" value="corrinoid_protein_B12-BD"/>
    <property type="match status" value="1"/>
</dbReference>
<dbReference type="GO" id="GO:0031419">
    <property type="term" value="F:cobalamin binding"/>
    <property type="evidence" value="ECO:0007669"/>
    <property type="project" value="InterPro"/>
</dbReference>
<feature type="non-terminal residue" evidence="6">
    <location>
        <position position="1"/>
    </location>
</feature>
<dbReference type="InterPro" id="IPR012741">
    <property type="entry name" value="Corrinoid_p"/>
</dbReference>
<protein>
    <recommendedName>
        <fullName evidence="7">B12-binding domain-containing protein</fullName>
    </recommendedName>
</protein>
<evidence type="ECO:0000259" key="5">
    <source>
        <dbReference type="PROSITE" id="PS51337"/>
    </source>
</evidence>
<feature type="domain" description="B12-binding" evidence="4">
    <location>
        <begin position="66"/>
        <end position="189"/>
    </location>
</feature>
<dbReference type="InterPro" id="IPR036724">
    <property type="entry name" value="Cobalamin-bd_sf"/>
</dbReference>
<name>X1R6D0_9ZZZZ</name>
<dbReference type="PROSITE" id="PS51337">
    <property type="entry name" value="B12_BINDING_NTER"/>
    <property type="match status" value="1"/>
</dbReference>
<reference evidence="6" key="1">
    <citation type="journal article" date="2014" name="Front. Microbiol.">
        <title>High frequency of phylogenetically diverse reductive dehalogenase-homologous genes in deep subseafloor sedimentary metagenomes.</title>
        <authorList>
            <person name="Kawai M."/>
            <person name="Futagami T."/>
            <person name="Toyoda A."/>
            <person name="Takaki Y."/>
            <person name="Nishi S."/>
            <person name="Hori S."/>
            <person name="Arai W."/>
            <person name="Tsubouchi T."/>
            <person name="Morono Y."/>
            <person name="Uchiyama I."/>
            <person name="Ito T."/>
            <person name="Fujiyama A."/>
            <person name="Inagaki F."/>
            <person name="Takami H."/>
        </authorList>
    </citation>
    <scope>NUCLEOTIDE SEQUENCE</scope>
    <source>
        <strain evidence="6">Expedition CK06-06</strain>
    </source>
</reference>